<keyword evidence="5 6" id="KW-0460">Magnesium</keyword>
<dbReference type="OrthoDB" id="4377304at2"/>
<reference evidence="8 9" key="1">
    <citation type="submission" date="2018-06" db="EMBL/GenBank/DDBJ databases">
        <title>Genomic Encyclopedia of Type Strains, Phase IV (KMG-IV): sequencing the most valuable type-strain genomes for metagenomic binning, comparative biology and taxonomic classification.</title>
        <authorList>
            <person name="Goeker M."/>
        </authorList>
    </citation>
    <scope>NUCLEOTIDE SEQUENCE [LARGE SCALE GENOMIC DNA]</scope>
    <source>
        <strain evidence="8 9">DSM 44599</strain>
    </source>
</reference>
<dbReference type="AlphaFoldDB" id="A0A366DRB7"/>
<keyword evidence="1 6" id="KW-1277">Toxin-antitoxin system</keyword>
<dbReference type="InterPro" id="IPR022907">
    <property type="entry name" value="VapC_family"/>
</dbReference>
<dbReference type="PANTHER" id="PTHR35901">
    <property type="entry name" value="RIBONUCLEASE VAPC3"/>
    <property type="match status" value="1"/>
</dbReference>
<feature type="binding site" evidence="6">
    <location>
        <position position="97"/>
    </location>
    <ligand>
        <name>Mg(2+)</name>
        <dbReference type="ChEBI" id="CHEBI:18420"/>
    </ligand>
</feature>
<dbReference type="PANTHER" id="PTHR35901:SF1">
    <property type="entry name" value="EXONUCLEASE VAPC9"/>
    <property type="match status" value="1"/>
</dbReference>
<comment type="caution">
    <text evidence="8">The sequence shown here is derived from an EMBL/GenBank/DDBJ whole genome shotgun (WGS) entry which is preliminary data.</text>
</comment>
<evidence type="ECO:0000256" key="3">
    <source>
        <dbReference type="ARBA" id="ARBA00022723"/>
    </source>
</evidence>
<organism evidence="8 9">
    <name type="scientific">Nocardia puris</name>
    <dbReference type="NCBI Taxonomy" id="208602"/>
    <lineage>
        <taxon>Bacteria</taxon>
        <taxon>Bacillati</taxon>
        <taxon>Actinomycetota</taxon>
        <taxon>Actinomycetes</taxon>
        <taxon>Mycobacteriales</taxon>
        <taxon>Nocardiaceae</taxon>
        <taxon>Nocardia</taxon>
    </lineage>
</organism>
<dbReference type="EMBL" id="QNRE01000003">
    <property type="protein sequence ID" value="RBO92623.1"/>
    <property type="molecule type" value="Genomic_DNA"/>
</dbReference>
<dbReference type="Proteomes" id="UP000252586">
    <property type="component" value="Unassembled WGS sequence"/>
</dbReference>
<dbReference type="CDD" id="cd09873">
    <property type="entry name" value="PIN_Pae0151-like"/>
    <property type="match status" value="1"/>
</dbReference>
<comment type="function">
    <text evidence="6">Toxic component of a toxin-antitoxin (TA) system. An RNase.</text>
</comment>
<dbReference type="InterPro" id="IPR051619">
    <property type="entry name" value="TypeII_TA_RNase_PINc/VapC"/>
</dbReference>
<dbReference type="Pfam" id="PF01850">
    <property type="entry name" value="PIN"/>
    <property type="match status" value="1"/>
</dbReference>
<evidence type="ECO:0000256" key="6">
    <source>
        <dbReference type="HAMAP-Rule" id="MF_00265"/>
    </source>
</evidence>
<keyword evidence="6" id="KW-0800">Toxin</keyword>
<dbReference type="RefSeq" id="WP_084538130.1">
    <property type="nucleotide sequence ID" value="NZ_QNRE01000003.1"/>
</dbReference>
<comment type="cofactor">
    <cofactor evidence="6">
        <name>Mg(2+)</name>
        <dbReference type="ChEBI" id="CHEBI:18420"/>
    </cofactor>
</comment>
<evidence type="ECO:0000259" key="7">
    <source>
        <dbReference type="Pfam" id="PF01850"/>
    </source>
</evidence>
<keyword evidence="9" id="KW-1185">Reference proteome</keyword>
<feature type="binding site" evidence="6">
    <location>
        <position position="5"/>
    </location>
    <ligand>
        <name>Mg(2+)</name>
        <dbReference type="ChEBI" id="CHEBI:18420"/>
    </ligand>
</feature>
<evidence type="ECO:0000256" key="2">
    <source>
        <dbReference type="ARBA" id="ARBA00022722"/>
    </source>
</evidence>
<dbReference type="GO" id="GO:0090729">
    <property type="term" value="F:toxin activity"/>
    <property type="evidence" value="ECO:0007669"/>
    <property type="project" value="UniProtKB-KW"/>
</dbReference>
<dbReference type="STRING" id="1210090.GCA_001613185_06145"/>
<accession>A0A366DRB7</accession>
<comment type="similarity">
    <text evidence="6">Belongs to the PINc/VapC protein family.</text>
</comment>
<evidence type="ECO:0000313" key="9">
    <source>
        <dbReference type="Proteomes" id="UP000252586"/>
    </source>
</evidence>
<feature type="domain" description="PIN" evidence="7">
    <location>
        <begin position="2"/>
        <end position="123"/>
    </location>
</feature>
<dbReference type="HAMAP" id="MF_00265">
    <property type="entry name" value="VapC_Nob1"/>
    <property type="match status" value="1"/>
</dbReference>
<dbReference type="GO" id="GO:0016787">
    <property type="term" value="F:hydrolase activity"/>
    <property type="evidence" value="ECO:0007669"/>
    <property type="project" value="UniProtKB-KW"/>
</dbReference>
<evidence type="ECO:0000256" key="1">
    <source>
        <dbReference type="ARBA" id="ARBA00022649"/>
    </source>
</evidence>
<name>A0A366DRB7_9NOCA</name>
<dbReference type="InterPro" id="IPR029060">
    <property type="entry name" value="PIN-like_dom_sf"/>
</dbReference>
<dbReference type="SUPFAM" id="SSF88723">
    <property type="entry name" value="PIN domain-like"/>
    <property type="match status" value="1"/>
</dbReference>
<dbReference type="Gene3D" id="3.40.50.1010">
    <property type="entry name" value="5'-nuclease"/>
    <property type="match status" value="1"/>
</dbReference>
<proteinExistence type="inferred from homology"/>
<keyword evidence="3 6" id="KW-0479">Metal-binding</keyword>
<keyword evidence="4 6" id="KW-0378">Hydrolase</keyword>
<sequence>MIVIDADVMVFALVDHTRAGDTARAAMIADDDWSAPAHMPFEVQRTLHKAVVARKLPAADADAATEALAAMQIEYVSTDATLLRTVWRLRHNVSVYDATYLAVAALEDTTAVTFDARLAKAAEYCGLPAAVRLLTY</sequence>
<dbReference type="InterPro" id="IPR044153">
    <property type="entry name" value="PIN_Pae0151-like"/>
</dbReference>
<evidence type="ECO:0000313" key="8">
    <source>
        <dbReference type="EMBL" id="RBO92623.1"/>
    </source>
</evidence>
<dbReference type="GO" id="GO:0004540">
    <property type="term" value="F:RNA nuclease activity"/>
    <property type="evidence" value="ECO:0007669"/>
    <property type="project" value="InterPro"/>
</dbReference>
<evidence type="ECO:0000256" key="5">
    <source>
        <dbReference type="ARBA" id="ARBA00022842"/>
    </source>
</evidence>
<keyword evidence="2 6" id="KW-0540">Nuclease</keyword>
<dbReference type="EC" id="3.1.-.-" evidence="6"/>
<evidence type="ECO:0000256" key="4">
    <source>
        <dbReference type="ARBA" id="ARBA00022801"/>
    </source>
</evidence>
<dbReference type="GO" id="GO:0000287">
    <property type="term" value="F:magnesium ion binding"/>
    <property type="evidence" value="ECO:0007669"/>
    <property type="project" value="UniProtKB-UniRule"/>
</dbReference>
<protein>
    <recommendedName>
        <fullName evidence="6">Ribonuclease VapC</fullName>
        <shortName evidence="6">RNase VapC</shortName>
        <ecNumber evidence="6">3.1.-.-</ecNumber>
    </recommendedName>
    <alternativeName>
        <fullName evidence="6">Toxin VapC</fullName>
    </alternativeName>
</protein>
<gene>
    <name evidence="6" type="primary">vapC</name>
    <name evidence="8" type="ORF">DFR74_103267</name>
</gene>
<dbReference type="InterPro" id="IPR002716">
    <property type="entry name" value="PIN_dom"/>
</dbReference>